<evidence type="ECO:0000313" key="2">
    <source>
        <dbReference type="Proteomes" id="UP000245884"/>
    </source>
</evidence>
<name>A0A316UV22_9BASI</name>
<evidence type="ECO:0000313" key="1">
    <source>
        <dbReference type="EMBL" id="PWN29150.1"/>
    </source>
</evidence>
<dbReference type="GeneID" id="37027560"/>
<keyword evidence="2" id="KW-1185">Reference proteome</keyword>
<organism evidence="1 2">
    <name type="scientific">Jaminaea rosea</name>
    <dbReference type="NCBI Taxonomy" id="1569628"/>
    <lineage>
        <taxon>Eukaryota</taxon>
        <taxon>Fungi</taxon>
        <taxon>Dikarya</taxon>
        <taxon>Basidiomycota</taxon>
        <taxon>Ustilaginomycotina</taxon>
        <taxon>Exobasidiomycetes</taxon>
        <taxon>Microstromatales</taxon>
        <taxon>Microstromatales incertae sedis</taxon>
        <taxon>Jaminaea</taxon>
    </lineage>
</organism>
<reference evidence="1 2" key="1">
    <citation type="journal article" date="2018" name="Mol. Biol. Evol.">
        <title>Broad Genomic Sampling Reveals a Smut Pathogenic Ancestry of the Fungal Clade Ustilaginomycotina.</title>
        <authorList>
            <person name="Kijpornyongpan T."/>
            <person name="Mondo S.J."/>
            <person name="Barry K."/>
            <person name="Sandor L."/>
            <person name="Lee J."/>
            <person name="Lipzen A."/>
            <person name="Pangilinan J."/>
            <person name="LaButti K."/>
            <person name="Hainaut M."/>
            <person name="Henrissat B."/>
            <person name="Grigoriev I.V."/>
            <person name="Spatafora J.W."/>
            <person name="Aime M.C."/>
        </authorList>
    </citation>
    <scope>NUCLEOTIDE SEQUENCE [LARGE SCALE GENOMIC DNA]</scope>
    <source>
        <strain evidence="1 2">MCA 5214</strain>
    </source>
</reference>
<gene>
    <name evidence="1" type="ORF">BDZ90DRAFT_231148</name>
</gene>
<sequence>MAKLRGSPATQRATLLCSHLAAAAVVFEAARRPALRRGADKQARLNKAACVLIRVQHDERARDTLMARRPRGLTGQ</sequence>
<dbReference type="EMBL" id="KZ819664">
    <property type="protein sequence ID" value="PWN29150.1"/>
    <property type="molecule type" value="Genomic_DNA"/>
</dbReference>
<dbReference type="Proteomes" id="UP000245884">
    <property type="component" value="Unassembled WGS sequence"/>
</dbReference>
<accession>A0A316UV22</accession>
<proteinExistence type="predicted"/>
<dbReference type="RefSeq" id="XP_025363762.1">
    <property type="nucleotide sequence ID" value="XM_025505737.1"/>
</dbReference>
<protein>
    <submittedName>
        <fullName evidence="1">Uncharacterized protein</fullName>
    </submittedName>
</protein>
<dbReference type="AlphaFoldDB" id="A0A316UV22"/>